<dbReference type="EMBL" id="BOPV01000001">
    <property type="protein sequence ID" value="GIL40040.1"/>
    <property type="molecule type" value="Genomic_DNA"/>
</dbReference>
<dbReference type="Pfam" id="PF02036">
    <property type="entry name" value="SCP2"/>
    <property type="match status" value="1"/>
</dbReference>
<dbReference type="RefSeq" id="WP_420243149.1">
    <property type="nucleotide sequence ID" value="NZ_BOPV01000001.1"/>
</dbReference>
<dbReference type="InterPro" id="IPR003033">
    <property type="entry name" value="SCP2_sterol-bd_dom"/>
</dbReference>
<organism evidence="2 3">
    <name type="scientific">Roseiterribacter gracilis</name>
    <dbReference type="NCBI Taxonomy" id="2812848"/>
    <lineage>
        <taxon>Bacteria</taxon>
        <taxon>Pseudomonadati</taxon>
        <taxon>Pseudomonadota</taxon>
        <taxon>Alphaproteobacteria</taxon>
        <taxon>Rhodospirillales</taxon>
        <taxon>Roseiterribacteraceae</taxon>
        <taxon>Roseiterribacter</taxon>
    </lineage>
</organism>
<protein>
    <submittedName>
        <fullName evidence="2">Sterol-binding protein</fullName>
    </submittedName>
</protein>
<evidence type="ECO:0000259" key="1">
    <source>
        <dbReference type="Pfam" id="PF02036"/>
    </source>
</evidence>
<dbReference type="AlphaFoldDB" id="A0A8S8XG03"/>
<dbReference type="Proteomes" id="UP000681075">
    <property type="component" value="Unassembled WGS sequence"/>
</dbReference>
<feature type="domain" description="SCP2" evidence="1">
    <location>
        <begin position="10"/>
        <end position="96"/>
    </location>
</feature>
<keyword evidence="3" id="KW-1185">Reference proteome</keyword>
<reference evidence="2" key="1">
    <citation type="submission" date="2021-02" db="EMBL/GenBank/DDBJ databases">
        <title>Genome sequence of Rhodospirillales sp. strain TMPK1 isolated from soil.</title>
        <authorList>
            <person name="Nakai R."/>
            <person name="Kusada H."/>
            <person name="Tamaki H."/>
        </authorList>
    </citation>
    <scope>NUCLEOTIDE SEQUENCE</scope>
    <source>
        <strain evidence="2">TMPK1</strain>
    </source>
</reference>
<proteinExistence type="predicted"/>
<name>A0A8S8XG03_9PROT</name>
<dbReference type="PANTHER" id="PTHR10094:SF25">
    <property type="entry name" value="SCP2 STEROL-BINDING DOMAIN-CONTAINING PROTEIN 1"/>
    <property type="match status" value="1"/>
</dbReference>
<sequence>MSLEDLQQKLAMKARTSPPLGKTVKFDLGADGALRIEGQTVLVDAGAPADTTITMTRVNFEKLLAGDLDPTLAFMTGKLKVAGDMGVAMKLSSLLED</sequence>
<dbReference type="SUPFAM" id="SSF55718">
    <property type="entry name" value="SCP-like"/>
    <property type="match status" value="1"/>
</dbReference>
<evidence type="ECO:0000313" key="3">
    <source>
        <dbReference type="Proteomes" id="UP000681075"/>
    </source>
</evidence>
<dbReference type="Gene3D" id="3.30.1050.10">
    <property type="entry name" value="SCP2 sterol-binding domain"/>
    <property type="match status" value="1"/>
</dbReference>
<gene>
    <name evidence="2" type="ORF">TMPK1_22770</name>
</gene>
<accession>A0A8S8XG03</accession>
<comment type="caution">
    <text evidence="2">The sequence shown here is derived from an EMBL/GenBank/DDBJ whole genome shotgun (WGS) entry which is preliminary data.</text>
</comment>
<evidence type="ECO:0000313" key="2">
    <source>
        <dbReference type="EMBL" id="GIL40040.1"/>
    </source>
</evidence>
<dbReference type="GO" id="GO:0005829">
    <property type="term" value="C:cytosol"/>
    <property type="evidence" value="ECO:0007669"/>
    <property type="project" value="TreeGrafter"/>
</dbReference>
<dbReference type="InterPro" id="IPR036527">
    <property type="entry name" value="SCP2_sterol-bd_dom_sf"/>
</dbReference>
<dbReference type="PANTHER" id="PTHR10094">
    <property type="entry name" value="STEROL CARRIER PROTEIN 2 SCP-2 FAMILY PROTEIN"/>
    <property type="match status" value="1"/>
</dbReference>